<dbReference type="Proteomes" id="UP000054843">
    <property type="component" value="Unassembled WGS sequence"/>
</dbReference>
<evidence type="ECO:0000259" key="15">
    <source>
        <dbReference type="PROSITE" id="PS50011"/>
    </source>
</evidence>
<comment type="cofactor">
    <cofactor evidence="1">
        <name>Mg(2+)</name>
        <dbReference type="ChEBI" id="CHEBI:18420"/>
    </cofactor>
</comment>
<dbReference type="InterPro" id="IPR008271">
    <property type="entry name" value="Ser/Thr_kinase_AS"/>
</dbReference>
<keyword evidence="5 16" id="KW-0418">Kinase</keyword>
<comment type="similarity">
    <text evidence="13">Belongs to the protein kinase superfamily.</text>
</comment>
<feature type="cross-link" description="Glycyl lysine isopeptide (Lys-Gly) (interchain with G-Cter in SUMO2)" evidence="11">
    <location>
        <position position="226"/>
    </location>
</feature>
<dbReference type="GO" id="GO:0005524">
    <property type="term" value="F:ATP binding"/>
    <property type="evidence" value="ECO:0007669"/>
    <property type="project" value="UniProtKB-UniRule"/>
</dbReference>
<feature type="domain" description="Protein kinase" evidence="15">
    <location>
        <begin position="95"/>
        <end position="354"/>
    </location>
</feature>
<evidence type="ECO:0000256" key="11">
    <source>
        <dbReference type="PIRSR" id="PIRSR630616-3"/>
    </source>
</evidence>
<dbReference type="OrthoDB" id="1738954at2759"/>
<dbReference type="EMBL" id="JYDO01000082">
    <property type="protein sequence ID" value="KRZ72244.1"/>
    <property type="molecule type" value="Genomic_DNA"/>
</dbReference>
<dbReference type="InterPro" id="IPR017441">
    <property type="entry name" value="Protein_kinase_ATP_BS"/>
</dbReference>
<dbReference type="PROSITE" id="PS00107">
    <property type="entry name" value="PROTEIN_KINASE_ATP"/>
    <property type="match status" value="1"/>
</dbReference>
<evidence type="ECO:0000256" key="6">
    <source>
        <dbReference type="ARBA" id="ARBA00022840"/>
    </source>
</evidence>
<feature type="binding site" evidence="10">
    <location>
        <begin position="179"/>
        <end position="181"/>
    </location>
    <ligand>
        <name>ATP</name>
        <dbReference type="ChEBI" id="CHEBI:30616"/>
    </ligand>
</feature>
<dbReference type="FunFam" id="3.30.200.20:FF:000042">
    <property type="entry name" value="Aurora kinase A"/>
    <property type="match status" value="1"/>
</dbReference>
<gene>
    <name evidence="16" type="primary">AURKA</name>
    <name evidence="16" type="ORF">T10_8923</name>
</gene>
<dbReference type="Gene3D" id="1.10.510.10">
    <property type="entry name" value="Transferase(Phosphotransferase) domain 1"/>
    <property type="match status" value="1"/>
</dbReference>
<evidence type="ECO:0000313" key="16">
    <source>
        <dbReference type="EMBL" id="KRZ72244.1"/>
    </source>
</evidence>
<feature type="binding site" evidence="10">
    <location>
        <begin position="228"/>
        <end position="229"/>
    </location>
    <ligand>
        <name>ATP</name>
        <dbReference type="ChEBI" id="CHEBI:30616"/>
    </ligand>
</feature>
<evidence type="ECO:0000256" key="9">
    <source>
        <dbReference type="PIRSR" id="PIRSR630616-1"/>
    </source>
</evidence>
<dbReference type="GO" id="GO:0004674">
    <property type="term" value="F:protein serine/threonine kinase activity"/>
    <property type="evidence" value="ECO:0007669"/>
    <property type="project" value="UniProtKB-KW"/>
</dbReference>
<evidence type="ECO:0000256" key="7">
    <source>
        <dbReference type="ARBA" id="ARBA00047899"/>
    </source>
</evidence>
<comment type="caution">
    <text evidence="16">The sequence shown here is derived from an EMBL/GenBank/DDBJ whole genome shotgun (WGS) entry which is preliminary data.</text>
</comment>
<feature type="compositionally biased region" description="Basic and acidic residues" evidence="14">
    <location>
        <begin position="14"/>
        <end position="83"/>
    </location>
</feature>
<evidence type="ECO:0000256" key="14">
    <source>
        <dbReference type="SAM" id="MobiDB-lite"/>
    </source>
</evidence>
<protein>
    <submittedName>
        <fullName evidence="16">Aurora kinase A</fullName>
    </submittedName>
</protein>
<organism evidence="16 17">
    <name type="scientific">Trichinella papuae</name>
    <dbReference type="NCBI Taxonomy" id="268474"/>
    <lineage>
        <taxon>Eukaryota</taxon>
        <taxon>Metazoa</taxon>
        <taxon>Ecdysozoa</taxon>
        <taxon>Nematoda</taxon>
        <taxon>Enoplea</taxon>
        <taxon>Dorylaimia</taxon>
        <taxon>Trichinellida</taxon>
        <taxon>Trichinellidae</taxon>
        <taxon>Trichinella</taxon>
    </lineage>
</organism>
<evidence type="ECO:0000256" key="12">
    <source>
        <dbReference type="PROSITE-ProRule" id="PRU10141"/>
    </source>
</evidence>
<dbReference type="STRING" id="268474.A0A0V1MK65"/>
<evidence type="ECO:0000256" key="5">
    <source>
        <dbReference type="ARBA" id="ARBA00022777"/>
    </source>
</evidence>
<dbReference type="InterPro" id="IPR011009">
    <property type="entry name" value="Kinase-like_dom_sf"/>
</dbReference>
<evidence type="ECO:0000256" key="4">
    <source>
        <dbReference type="ARBA" id="ARBA00022741"/>
    </source>
</evidence>
<dbReference type="InterPro" id="IPR030616">
    <property type="entry name" value="Aur-like"/>
</dbReference>
<evidence type="ECO:0000313" key="17">
    <source>
        <dbReference type="Proteomes" id="UP000054843"/>
    </source>
</evidence>
<dbReference type="SMART" id="SM00220">
    <property type="entry name" value="S_TKc"/>
    <property type="match status" value="1"/>
</dbReference>
<evidence type="ECO:0000256" key="13">
    <source>
        <dbReference type="RuleBase" id="RU000304"/>
    </source>
</evidence>
<comment type="catalytic activity">
    <reaction evidence="8">
        <text>L-seryl-[protein] + ATP = O-phospho-L-seryl-[protein] + ADP + H(+)</text>
        <dbReference type="Rhea" id="RHEA:17989"/>
        <dbReference type="Rhea" id="RHEA-COMP:9863"/>
        <dbReference type="Rhea" id="RHEA-COMP:11604"/>
        <dbReference type="ChEBI" id="CHEBI:15378"/>
        <dbReference type="ChEBI" id="CHEBI:29999"/>
        <dbReference type="ChEBI" id="CHEBI:30616"/>
        <dbReference type="ChEBI" id="CHEBI:83421"/>
        <dbReference type="ChEBI" id="CHEBI:456216"/>
        <dbReference type="EC" id="2.7.11.1"/>
    </reaction>
</comment>
<accession>A0A0V1MK65</accession>
<comment type="catalytic activity">
    <reaction evidence="7">
        <text>L-threonyl-[protein] + ATP = O-phospho-L-threonyl-[protein] + ADP + H(+)</text>
        <dbReference type="Rhea" id="RHEA:46608"/>
        <dbReference type="Rhea" id="RHEA-COMP:11060"/>
        <dbReference type="Rhea" id="RHEA-COMP:11605"/>
        <dbReference type="ChEBI" id="CHEBI:15378"/>
        <dbReference type="ChEBI" id="CHEBI:30013"/>
        <dbReference type="ChEBI" id="CHEBI:30616"/>
        <dbReference type="ChEBI" id="CHEBI:61977"/>
        <dbReference type="ChEBI" id="CHEBI:456216"/>
        <dbReference type="EC" id="2.7.11.1"/>
    </reaction>
</comment>
<evidence type="ECO:0000256" key="1">
    <source>
        <dbReference type="ARBA" id="ARBA00001946"/>
    </source>
</evidence>
<keyword evidence="6 10" id="KW-0067">ATP-binding</keyword>
<feature type="binding site" evidence="10">
    <location>
        <position position="242"/>
    </location>
    <ligand>
        <name>ATP</name>
        <dbReference type="ChEBI" id="CHEBI:30616"/>
    </ligand>
</feature>
<keyword evidence="17" id="KW-1185">Reference proteome</keyword>
<keyword evidence="4 10" id="KW-0547">Nucleotide-binding</keyword>
<sequence length="359" mass="42146">MSAAANSRKPNNHHHCDSRRNRDDKKLSELPKKGEQNNNDHRNISRRNRDDKNHSELPKNAERNNNDHRNISRRNRDDKNHSELPKNVKWTFDHFHLYQMLGSGGYGKVYKAKEKITKITVALKITCEAKSKSRNYFKVLNREISILSHLKQVNFIKHRNILKLYDYFEDRSYDVLILEFAKKGALYDMLRKEKHFTEQRTAKYMSQLISAVQYLHSKRIVHRDIKAENVLVDENDVVKLADFGLSAYLSELSEAGAKHLCGTLNYLAPEILRRNGYDEKVDLWAMGVLIYKLLVGKLPFDDDSSDEIKWRILKRKFTIPKNISEEAKDVIIKLLRNNPDGRIKLSELEKHPWIIQNKC</sequence>
<dbReference type="PANTHER" id="PTHR24350">
    <property type="entry name" value="SERINE/THREONINE-PROTEIN KINASE IAL-RELATED"/>
    <property type="match status" value="1"/>
</dbReference>
<name>A0A0V1MK65_9BILA</name>
<dbReference type="PROSITE" id="PS50011">
    <property type="entry name" value="PROTEIN_KINASE_DOM"/>
    <property type="match status" value="1"/>
</dbReference>
<keyword evidence="3" id="KW-0808">Transferase</keyword>
<dbReference type="PROSITE" id="PS00108">
    <property type="entry name" value="PROTEIN_KINASE_ST"/>
    <property type="match status" value="1"/>
</dbReference>
<evidence type="ECO:0000256" key="10">
    <source>
        <dbReference type="PIRSR" id="PIRSR630616-2"/>
    </source>
</evidence>
<feature type="region of interest" description="Disordered" evidence="14">
    <location>
        <begin position="1"/>
        <end position="83"/>
    </location>
</feature>
<dbReference type="AlphaFoldDB" id="A0A0V1MK65"/>
<proteinExistence type="inferred from homology"/>
<keyword evidence="2 13" id="KW-0723">Serine/threonine-protein kinase</keyword>
<feature type="binding site" evidence="10 12">
    <location>
        <position position="124"/>
    </location>
    <ligand>
        <name>ATP</name>
        <dbReference type="ChEBI" id="CHEBI:30616"/>
    </ligand>
</feature>
<feature type="active site" description="Proton acceptor" evidence="9">
    <location>
        <position position="224"/>
    </location>
</feature>
<evidence type="ECO:0000256" key="2">
    <source>
        <dbReference type="ARBA" id="ARBA00022527"/>
    </source>
</evidence>
<dbReference type="SUPFAM" id="SSF56112">
    <property type="entry name" value="Protein kinase-like (PK-like)"/>
    <property type="match status" value="1"/>
</dbReference>
<dbReference type="FunFam" id="1.10.510.10:FF:000571">
    <property type="entry name" value="Maternal embryonic leucine zipper kinase"/>
    <property type="match status" value="1"/>
</dbReference>
<reference evidence="16 17" key="1">
    <citation type="submission" date="2015-01" db="EMBL/GenBank/DDBJ databases">
        <title>Evolution of Trichinella species and genotypes.</title>
        <authorList>
            <person name="Korhonen P.K."/>
            <person name="Edoardo P."/>
            <person name="Giuseppe L.R."/>
            <person name="Gasser R.B."/>
        </authorList>
    </citation>
    <scope>NUCLEOTIDE SEQUENCE [LARGE SCALE GENOMIC DNA]</scope>
    <source>
        <strain evidence="16">ISS1980</strain>
    </source>
</reference>
<dbReference type="Pfam" id="PF00069">
    <property type="entry name" value="Pkinase"/>
    <property type="match status" value="1"/>
</dbReference>
<evidence type="ECO:0000256" key="3">
    <source>
        <dbReference type="ARBA" id="ARBA00022679"/>
    </source>
</evidence>
<evidence type="ECO:0000256" key="8">
    <source>
        <dbReference type="ARBA" id="ARBA00048679"/>
    </source>
</evidence>
<dbReference type="InterPro" id="IPR000719">
    <property type="entry name" value="Prot_kinase_dom"/>
</dbReference>